<dbReference type="Proteomes" id="UP000831701">
    <property type="component" value="Chromosome 13"/>
</dbReference>
<keyword evidence="2" id="KW-1185">Reference proteome</keyword>
<reference evidence="1" key="1">
    <citation type="submission" date="2022-04" db="EMBL/GenBank/DDBJ databases">
        <title>Jade perch genome.</title>
        <authorList>
            <person name="Chao B."/>
        </authorList>
    </citation>
    <scope>NUCLEOTIDE SEQUENCE</scope>
    <source>
        <strain evidence="1">CB-2022</strain>
    </source>
</reference>
<name>A0ACB8W983_9TELE</name>
<organism evidence="1 2">
    <name type="scientific">Scortum barcoo</name>
    <name type="common">barcoo grunter</name>
    <dbReference type="NCBI Taxonomy" id="214431"/>
    <lineage>
        <taxon>Eukaryota</taxon>
        <taxon>Metazoa</taxon>
        <taxon>Chordata</taxon>
        <taxon>Craniata</taxon>
        <taxon>Vertebrata</taxon>
        <taxon>Euteleostomi</taxon>
        <taxon>Actinopterygii</taxon>
        <taxon>Neopterygii</taxon>
        <taxon>Teleostei</taxon>
        <taxon>Neoteleostei</taxon>
        <taxon>Acanthomorphata</taxon>
        <taxon>Eupercaria</taxon>
        <taxon>Centrarchiformes</taxon>
        <taxon>Terapontoidei</taxon>
        <taxon>Terapontidae</taxon>
        <taxon>Scortum</taxon>
    </lineage>
</organism>
<proteinExistence type="predicted"/>
<protein>
    <submittedName>
        <fullName evidence="1">Uncharacterized protein</fullName>
    </submittedName>
</protein>
<evidence type="ECO:0000313" key="1">
    <source>
        <dbReference type="EMBL" id="KAI3364397.1"/>
    </source>
</evidence>
<gene>
    <name evidence="1" type="ORF">L3Q82_010822</name>
</gene>
<dbReference type="EMBL" id="CM041543">
    <property type="protein sequence ID" value="KAI3364397.1"/>
    <property type="molecule type" value="Genomic_DNA"/>
</dbReference>
<accession>A0ACB8W983</accession>
<sequence>MLWMQGLWCLLWRQPPNPVVDTGNKGCRPSWLKKESYWTMLASGTPAWKEYFEDLLNPTDTPSTEEVEAGDSEVD</sequence>
<comment type="caution">
    <text evidence="1">The sequence shown here is derived from an EMBL/GenBank/DDBJ whole genome shotgun (WGS) entry which is preliminary data.</text>
</comment>
<evidence type="ECO:0000313" key="2">
    <source>
        <dbReference type="Proteomes" id="UP000831701"/>
    </source>
</evidence>